<dbReference type="Proteomes" id="UP000776276">
    <property type="component" value="Unassembled WGS sequence"/>
</dbReference>
<comment type="caution">
    <text evidence="3">The sequence shown here is derived from an EMBL/GenBank/DDBJ whole genome shotgun (WGS) entry which is preliminary data.</text>
</comment>
<evidence type="ECO:0000256" key="1">
    <source>
        <dbReference type="SAM" id="SignalP"/>
    </source>
</evidence>
<evidence type="ECO:0000259" key="2">
    <source>
        <dbReference type="Pfam" id="PF10988"/>
    </source>
</evidence>
<dbReference type="Pfam" id="PF10988">
    <property type="entry name" value="DUF2807"/>
    <property type="match status" value="1"/>
</dbReference>
<reference evidence="3 4" key="1">
    <citation type="submission" date="2021-06" db="EMBL/GenBank/DDBJ databases">
        <title>Sphingomonas sp. XMGL2, whole genome shotgun sequencing project.</title>
        <authorList>
            <person name="Zhao G."/>
            <person name="Shen L."/>
        </authorList>
    </citation>
    <scope>NUCLEOTIDE SEQUENCE [LARGE SCALE GENOMIC DNA]</scope>
    <source>
        <strain evidence="3 4">XMGL2</strain>
    </source>
</reference>
<evidence type="ECO:0000313" key="4">
    <source>
        <dbReference type="Proteomes" id="UP000776276"/>
    </source>
</evidence>
<feature type="domain" description="Putative auto-transporter adhesin head GIN" evidence="2">
    <location>
        <begin position="30"/>
        <end position="215"/>
    </location>
</feature>
<name>A0ABS6BI96_9SPHN</name>
<sequence length="233" mass="23471">MRSLIFFAVAAAAAATPALSAERSFNVAGFDRVRSTGPFDVQVRVGGGFAVRASGPQEVLDRLEIVNEGGQLVIRTDRRDGSNWRGWFGRGERTLVTVSLPALNGVALTGSGNVSVDHSRGRVFAASLAGSGDLTLGSLQAENASLELTGSGNLTVAGNVGAAKASARGSGDIRAGALRADTAAVALVGSGNIELAAQRSAAVTLNGSGDVTISGPARCNIAKHGSGAVRCRG</sequence>
<gene>
    <name evidence="3" type="ORF">KOF26_09150</name>
</gene>
<keyword evidence="4" id="KW-1185">Reference proteome</keyword>
<dbReference type="EMBL" id="JAHKRT010000004">
    <property type="protein sequence ID" value="MBU3078031.1"/>
    <property type="molecule type" value="Genomic_DNA"/>
</dbReference>
<dbReference type="RefSeq" id="WP_216323531.1">
    <property type="nucleotide sequence ID" value="NZ_JAHKRT010000004.1"/>
</dbReference>
<feature type="signal peptide" evidence="1">
    <location>
        <begin position="1"/>
        <end position="20"/>
    </location>
</feature>
<keyword evidence="1" id="KW-0732">Signal</keyword>
<proteinExistence type="predicted"/>
<evidence type="ECO:0000313" key="3">
    <source>
        <dbReference type="EMBL" id="MBU3078031.1"/>
    </source>
</evidence>
<organism evidence="3 4">
    <name type="scientific">Sphingomonas quercus</name>
    <dbReference type="NCBI Taxonomy" id="2842451"/>
    <lineage>
        <taxon>Bacteria</taxon>
        <taxon>Pseudomonadati</taxon>
        <taxon>Pseudomonadota</taxon>
        <taxon>Alphaproteobacteria</taxon>
        <taxon>Sphingomonadales</taxon>
        <taxon>Sphingomonadaceae</taxon>
        <taxon>Sphingomonas</taxon>
    </lineage>
</organism>
<feature type="chain" id="PRO_5046189570" evidence="1">
    <location>
        <begin position="21"/>
        <end position="233"/>
    </location>
</feature>
<dbReference type="InterPro" id="IPR021255">
    <property type="entry name" value="DUF2807"/>
</dbReference>
<accession>A0ABS6BI96</accession>
<protein>
    <submittedName>
        <fullName evidence="3">DUF2807 domain-containing protein</fullName>
    </submittedName>
</protein>